<dbReference type="GO" id="GO:0044780">
    <property type="term" value="P:bacterial-type flagellum assembly"/>
    <property type="evidence" value="ECO:0007669"/>
    <property type="project" value="UniProtKB-UniRule"/>
</dbReference>
<evidence type="ECO:0000256" key="4">
    <source>
        <dbReference type="HAMAP-Rule" id="MF_01185"/>
    </source>
</evidence>
<name>A0A847S2F2_9NEIS</name>
<dbReference type="RefSeq" id="WP_168875602.1">
    <property type="nucleotide sequence ID" value="NZ_JABAIM010000001.1"/>
</dbReference>
<comment type="function">
    <text evidence="4">Acts as an anti-CsrA protein, binds CsrA and prevents it from repressing translation of its target genes, one of which is flagellin. Binds to flagellin and participates in the assembly of the flagellum.</text>
</comment>
<gene>
    <name evidence="4" type="primary">fliW</name>
    <name evidence="5" type="ORF">HF682_02110</name>
</gene>
<keyword evidence="2 4" id="KW-1005">Bacterial flagellum biogenesis</keyword>
<dbReference type="AlphaFoldDB" id="A0A847S2F2"/>
<comment type="similarity">
    <text evidence="4">Belongs to the FliW family.</text>
</comment>
<keyword evidence="3 4" id="KW-0810">Translation regulation</keyword>
<comment type="subunit">
    <text evidence="4">Interacts with translational regulator CsrA and flagellin(s).</text>
</comment>
<dbReference type="HAMAP" id="MF_01185">
    <property type="entry name" value="FliW"/>
    <property type="match status" value="1"/>
</dbReference>
<keyword evidence="6" id="KW-1185">Reference proteome</keyword>
<proteinExistence type="inferred from homology"/>
<keyword evidence="5" id="KW-0282">Flagellum</keyword>
<organism evidence="5 6">
    <name type="scientific">Leeia aquatica</name>
    <dbReference type="NCBI Taxonomy" id="2725557"/>
    <lineage>
        <taxon>Bacteria</taxon>
        <taxon>Pseudomonadati</taxon>
        <taxon>Pseudomonadota</taxon>
        <taxon>Betaproteobacteria</taxon>
        <taxon>Neisseriales</taxon>
        <taxon>Leeiaceae</taxon>
        <taxon>Leeia</taxon>
    </lineage>
</organism>
<dbReference type="GO" id="GO:0006417">
    <property type="term" value="P:regulation of translation"/>
    <property type="evidence" value="ECO:0007669"/>
    <property type="project" value="UniProtKB-KW"/>
</dbReference>
<evidence type="ECO:0000313" key="6">
    <source>
        <dbReference type="Proteomes" id="UP000587991"/>
    </source>
</evidence>
<dbReference type="PANTHER" id="PTHR39190">
    <property type="entry name" value="FLAGELLAR ASSEMBLY FACTOR FLIW"/>
    <property type="match status" value="1"/>
</dbReference>
<dbReference type="PANTHER" id="PTHR39190:SF1">
    <property type="entry name" value="FLAGELLAR ASSEMBLY FACTOR FLIW"/>
    <property type="match status" value="1"/>
</dbReference>
<dbReference type="EMBL" id="JABAIM010000001">
    <property type="protein sequence ID" value="NLR73953.1"/>
    <property type="molecule type" value="Genomic_DNA"/>
</dbReference>
<evidence type="ECO:0000256" key="2">
    <source>
        <dbReference type="ARBA" id="ARBA00022795"/>
    </source>
</evidence>
<dbReference type="InterPro" id="IPR003775">
    <property type="entry name" value="Flagellar_assembly_factor_FliW"/>
</dbReference>
<evidence type="ECO:0000256" key="3">
    <source>
        <dbReference type="ARBA" id="ARBA00022845"/>
    </source>
</evidence>
<comment type="caution">
    <text evidence="5">The sequence shown here is derived from an EMBL/GenBank/DDBJ whole genome shotgun (WGS) entry which is preliminary data.</text>
</comment>
<keyword evidence="5" id="KW-0966">Cell projection</keyword>
<reference evidence="5 6" key="1">
    <citation type="submission" date="2020-04" db="EMBL/GenBank/DDBJ databases">
        <title>Draft genome of Leeia sp. IMCC25680.</title>
        <authorList>
            <person name="Song J."/>
            <person name="Cho J.-C."/>
        </authorList>
    </citation>
    <scope>NUCLEOTIDE SEQUENCE [LARGE SCALE GENOMIC DNA]</scope>
    <source>
        <strain evidence="5 6">IMCC25680</strain>
    </source>
</reference>
<dbReference type="GO" id="GO:0005737">
    <property type="term" value="C:cytoplasm"/>
    <property type="evidence" value="ECO:0007669"/>
    <property type="project" value="UniProtKB-SubCell"/>
</dbReference>
<dbReference type="Gene3D" id="2.30.290.10">
    <property type="entry name" value="BH3618-like"/>
    <property type="match status" value="1"/>
</dbReference>
<dbReference type="SUPFAM" id="SSF141457">
    <property type="entry name" value="BH3618-like"/>
    <property type="match status" value="1"/>
</dbReference>
<keyword evidence="1 4" id="KW-0963">Cytoplasm</keyword>
<dbReference type="Pfam" id="PF02623">
    <property type="entry name" value="FliW"/>
    <property type="match status" value="1"/>
</dbReference>
<comment type="subcellular location">
    <subcellularLocation>
        <location evidence="4">Cytoplasm</location>
    </subcellularLocation>
</comment>
<dbReference type="InterPro" id="IPR024046">
    <property type="entry name" value="Flagellar_assmbl_FliW_dom_sf"/>
</dbReference>
<evidence type="ECO:0000313" key="5">
    <source>
        <dbReference type="EMBL" id="NLR73953.1"/>
    </source>
</evidence>
<protein>
    <recommendedName>
        <fullName evidence="4">Flagellar assembly factor FliW</fullName>
    </recommendedName>
</protein>
<dbReference type="Proteomes" id="UP000587991">
    <property type="component" value="Unassembled WGS sequence"/>
</dbReference>
<sequence length="139" mass="15819">MQVMTEWFGPLDVDPETVLTFPAGLPGLEQCTRFQLLYDEGSAQPQVRWLQSLDQPEITFSVVDPSLFGVSYELTLTDEECALLDCQQAEQIAILMLLGRNPETRAVEPKVKYPILLNLEKRRGYQKPATRCELVFKNV</sequence>
<keyword evidence="5" id="KW-0969">Cilium</keyword>
<evidence type="ECO:0000256" key="1">
    <source>
        <dbReference type="ARBA" id="ARBA00022490"/>
    </source>
</evidence>
<accession>A0A847S2F2</accession>
<keyword evidence="4" id="KW-0143">Chaperone</keyword>